<dbReference type="RefSeq" id="WP_306961659.1">
    <property type="nucleotide sequence ID" value="NZ_JAUSRG010000006.1"/>
</dbReference>
<dbReference type="AlphaFoldDB" id="A0AAW8DHU5"/>
<dbReference type="EMBL" id="JAUSRG010000006">
    <property type="protein sequence ID" value="MDP9905556.1"/>
    <property type="molecule type" value="Genomic_DNA"/>
</dbReference>
<dbReference type="SUPFAM" id="SSF53850">
    <property type="entry name" value="Periplasmic binding protein-like II"/>
    <property type="match status" value="1"/>
</dbReference>
<dbReference type="GO" id="GO:0030288">
    <property type="term" value="C:outer membrane-bounded periplasmic space"/>
    <property type="evidence" value="ECO:0007669"/>
    <property type="project" value="TreeGrafter"/>
</dbReference>
<evidence type="ECO:0000313" key="4">
    <source>
        <dbReference type="EMBL" id="MDQ0178704.1"/>
    </source>
</evidence>
<dbReference type="GO" id="GO:0030975">
    <property type="term" value="F:thiamine binding"/>
    <property type="evidence" value="ECO:0007669"/>
    <property type="project" value="TreeGrafter"/>
</dbReference>
<dbReference type="PANTHER" id="PTHR30006">
    <property type="entry name" value="THIAMINE-BINDING PERIPLASMIC PROTEIN-RELATED"/>
    <property type="match status" value="1"/>
</dbReference>
<evidence type="ECO:0000313" key="5">
    <source>
        <dbReference type="Proteomes" id="UP001230951"/>
    </source>
</evidence>
<dbReference type="Gene3D" id="3.40.190.10">
    <property type="entry name" value="Periplasmic binding protein-like II"/>
    <property type="match status" value="2"/>
</dbReference>
<reference evidence="3 5" key="1">
    <citation type="submission" date="2023-07" db="EMBL/GenBank/DDBJ databases">
        <title>Sorghum-associated microbial communities from plants grown in Nebraska, USA.</title>
        <authorList>
            <person name="Schachtman D."/>
        </authorList>
    </citation>
    <scope>NUCLEOTIDE SEQUENCE</scope>
    <source>
        <strain evidence="3">DS1006</strain>
        <strain evidence="4 5">DS1016</strain>
    </source>
</reference>
<organism evidence="3 6">
    <name type="scientific">Arthrobacter bambusae</name>
    <dbReference type="NCBI Taxonomy" id="1338426"/>
    <lineage>
        <taxon>Bacteria</taxon>
        <taxon>Bacillati</taxon>
        <taxon>Actinomycetota</taxon>
        <taxon>Actinomycetes</taxon>
        <taxon>Micrococcales</taxon>
        <taxon>Micrococcaceae</taxon>
        <taxon>Arthrobacter</taxon>
    </lineage>
</organism>
<proteinExistence type="predicted"/>
<comment type="caution">
    <text evidence="3">The sequence shown here is derived from an EMBL/GenBank/DDBJ whole genome shotgun (WGS) entry which is preliminary data.</text>
</comment>
<evidence type="ECO:0000313" key="3">
    <source>
        <dbReference type="EMBL" id="MDP9905556.1"/>
    </source>
</evidence>
<evidence type="ECO:0000256" key="1">
    <source>
        <dbReference type="ARBA" id="ARBA00022729"/>
    </source>
</evidence>
<keyword evidence="5" id="KW-1185">Reference proteome</keyword>
<dbReference type="GO" id="GO:0030976">
    <property type="term" value="F:thiamine pyrophosphate binding"/>
    <property type="evidence" value="ECO:0007669"/>
    <property type="project" value="TreeGrafter"/>
</dbReference>
<dbReference type="PROSITE" id="PS51257">
    <property type="entry name" value="PROKAR_LIPOPROTEIN"/>
    <property type="match status" value="1"/>
</dbReference>
<dbReference type="InterPro" id="IPR006059">
    <property type="entry name" value="SBP"/>
</dbReference>
<keyword evidence="1 2" id="KW-0732">Signal</keyword>
<gene>
    <name evidence="3" type="ORF">J2S90_002527</name>
    <name evidence="4" type="ORF">J2S93_000111</name>
</gene>
<dbReference type="Proteomes" id="UP001242995">
    <property type="component" value="Unassembled WGS sequence"/>
</dbReference>
<dbReference type="GO" id="GO:0015888">
    <property type="term" value="P:thiamine transport"/>
    <property type="evidence" value="ECO:0007669"/>
    <property type="project" value="TreeGrafter"/>
</dbReference>
<dbReference type="EMBL" id="JAUSTF010000001">
    <property type="protein sequence ID" value="MDQ0178704.1"/>
    <property type="molecule type" value="Genomic_DNA"/>
</dbReference>
<evidence type="ECO:0000256" key="2">
    <source>
        <dbReference type="SAM" id="SignalP"/>
    </source>
</evidence>
<feature type="signal peptide" evidence="2">
    <location>
        <begin position="1"/>
        <end position="21"/>
    </location>
</feature>
<dbReference type="PANTHER" id="PTHR30006:SF2">
    <property type="entry name" value="ABC TRANSPORTER SUBSTRATE-BINDING PROTEIN"/>
    <property type="match status" value="1"/>
</dbReference>
<accession>A0AAW8DHU5</accession>
<evidence type="ECO:0000313" key="6">
    <source>
        <dbReference type="Proteomes" id="UP001242995"/>
    </source>
</evidence>
<name>A0AAW8DHU5_9MICC</name>
<feature type="chain" id="PRO_5043835490" evidence="2">
    <location>
        <begin position="22"/>
        <end position="366"/>
    </location>
</feature>
<sequence>MTSPRWRLFKGAALLALPALALTACGGSASTQPTNGDDVSGELVFSIYPGVFQDNYVKSVVEPFEKLHPNLKISFVQARTSAESLAALRADKNNPSVDVSLLDLAVARTANAEGIFQALDPAAVPNLKDLDPKARINGDFGAGVTFDSVALMYNTKAVKSAPESWNALWEDPAANGKTAIIGPPDLTSTVGLTVITTQMEGGDYKKSVDQGIAKLAKLSSRVETWNPQPDPYTMVQNGSASYGVGWNARSQLFADQSNGAMKAVLPKEGTVLQVNTLNQVKRSPNPKAAAAFINYALGTEAQGSFAKLMAYAPTNTKVQLPADLLAKIPAADPAKSSRVIPLDWDVVVKQRDSWATRLKTEVVAAK</sequence>
<protein>
    <submittedName>
        <fullName evidence="3">Spermidine/putrescine transport system substrate-binding protein</fullName>
    </submittedName>
</protein>
<dbReference type="Proteomes" id="UP001230951">
    <property type="component" value="Unassembled WGS sequence"/>
</dbReference>
<dbReference type="Pfam" id="PF13416">
    <property type="entry name" value="SBP_bac_8"/>
    <property type="match status" value="1"/>
</dbReference>